<dbReference type="Proteomes" id="UP000004705">
    <property type="component" value="Chromosome"/>
</dbReference>
<sequence>MANTRDVAVGVVGGGPAGLLLSYLLNLQGVETLVLEARSRAHVEQRVRAGVCEHPTVELLRGIGVGARMDAQGMMHHGFSLRFDGRDHRIPLTELTGKCTTVYGQQEVVKDLVHAHEEKGLPIEFEVADVALHDLDSERPRITYTDAGGVRRELRCLAVAGCDGAHGVSRATLAATRPRVYTHDYPYAWLAVLARTPPVHGELIYANHERGFVLHSIRSHEVTQLYLQIDPREEVTDWPDDRVWEECRLRLTAEGFGLREGPLLEKSIAPMRSVVVEPMQYGRLFLAGDAAHIVPPTGAKGMNLAVADVRRLAYALRRLVRHSDPRPVTRYSESCLERVWQVQHFSALMTGLLHRDPAADDFARKLQLARLHNLTTSRAAATSLAEHYVGLPFD</sequence>
<evidence type="ECO:0000313" key="4">
    <source>
        <dbReference type="EMBL" id="EHY89334.1"/>
    </source>
</evidence>
<dbReference type="GO" id="GO:0071949">
    <property type="term" value="F:FAD binding"/>
    <property type="evidence" value="ECO:0007669"/>
    <property type="project" value="InterPro"/>
</dbReference>
<dbReference type="InterPro" id="IPR002938">
    <property type="entry name" value="FAD-bd"/>
</dbReference>
<evidence type="ECO:0000256" key="2">
    <source>
        <dbReference type="ARBA" id="ARBA00022827"/>
    </source>
</evidence>
<dbReference type="Gene3D" id="3.50.50.60">
    <property type="entry name" value="FAD/NAD(P)-binding domain"/>
    <property type="match status" value="1"/>
</dbReference>
<evidence type="ECO:0000256" key="1">
    <source>
        <dbReference type="ARBA" id="ARBA00022630"/>
    </source>
</evidence>
<protein>
    <submittedName>
        <fullName evidence="4">2-polyprenyl-6-methoxyphenol hydroxylase-like oxidoreductase</fullName>
    </submittedName>
</protein>
<dbReference type="Gene3D" id="3.30.9.10">
    <property type="entry name" value="D-Amino Acid Oxidase, subunit A, domain 2"/>
    <property type="match status" value="1"/>
</dbReference>
<dbReference type="SUPFAM" id="SSF54373">
    <property type="entry name" value="FAD-linked reductases, C-terminal domain"/>
    <property type="match status" value="1"/>
</dbReference>
<organism evidence="4 5">
    <name type="scientific">Saccharomonospora azurea NA-128</name>
    <dbReference type="NCBI Taxonomy" id="882081"/>
    <lineage>
        <taxon>Bacteria</taxon>
        <taxon>Bacillati</taxon>
        <taxon>Actinomycetota</taxon>
        <taxon>Actinomycetes</taxon>
        <taxon>Pseudonocardiales</taxon>
        <taxon>Pseudonocardiaceae</taxon>
        <taxon>Saccharomonospora</taxon>
    </lineage>
</organism>
<keyword evidence="2" id="KW-0274">FAD</keyword>
<accession>H8G7D9</accession>
<dbReference type="PANTHER" id="PTHR43004">
    <property type="entry name" value="TRK SYSTEM POTASSIUM UPTAKE PROTEIN"/>
    <property type="match status" value="1"/>
</dbReference>
<feature type="domain" description="FAD-binding" evidence="3">
    <location>
        <begin position="6"/>
        <end position="345"/>
    </location>
</feature>
<dbReference type="GO" id="GO:0016709">
    <property type="term" value="F:oxidoreductase activity, acting on paired donors, with incorporation or reduction of molecular oxygen, NAD(P)H as one donor, and incorporation of one atom of oxygen"/>
    <property type="evidence" value="ECO:0007669"/>
    <property type="project" value="UniProtKB-ARBA"/>
</dbReference>
<proteinExistence type="predicted"/>
<dbReference type="PANTHER" id="PTHR43004:SF3">
    <property type="entry name" value="P-HYDROXYBENZOATE HYDROXYLASE"/>
    <property type="match status" value="1"/>
</dbReference>
<dbReference type="InterPro" id="IPR036188">
    <property type="entry name" value="FAD/NAD-bd_sf"/>
</dbReference>
<dbReference type="RefSeq" id="WP_005441862.1">
    <property type="nucleotide sequence ID" value="NZ_CM001466.1"/>
</dbReference>
<dbReference type="InterPro" id="IPR050641">
    <property type="entry name" value="RIFMO-like"/>
</dbReference>
<dbReference type="PRINTS" id="PR00420">
    <property type="entry name" value="RNGMNOXGNASE"/>
</dbReference>
<evidence type="ECO:0000259" key="3">
    <source>
        <dbReference type="Pfam" id="PF01494"/>
    </source>
</evidence>
<dbReference type="EMBL" id="CM001466">
    <property type="protein sequence ID" value="EHY89334.1"/>
    <property type="molecule type" value="Genomic_DNA"/>
</dbReference>
<dbReference type="NCBIfam" id="NF006091">
    <property type="entry name" value="PRK08243.1"/>
    <property type="match status" value="1"/>
</dbReference>
<name>H8G7D9_9PSEU</name>
<dbReference type="OrthoDB" id="9791689at2"/>
<dbReference type="AlphaFoldDB" id="H8G7D9"/>
<dbReference type="Pfam" id="PF01494">
    <property type="entry name" value="FAD_binding_3"/>
    <property type="match status" value="1"/>
</dbReference>
<gene>
    <name evidence="4" type="ORF">SacazDRAFT_02429</name>
</gene>
<reference evidence="4 5" key="1">
    <citation type="journal article" date="2012" name="Stand. Genomic Sci.">
        <title>Genome sequence of the soil bacterium Saccharomonospora azurea type strain (NA-128(T)).</title>
        <authorList>
            <person name="Klenk H.P."/>
            <person name="Held B."/>
            <person name="Lucas S."/>
            <person name="Lapidus A."/>
            <person name="Copeland A."/>
            <person name="Hammon N."/>
            <person name="Pitluck S."/>
            <person name="Goodwin L.A."/>
            <person name="Han C."/>
            <person name="Tapia R."/>
            <person name="Brambilla E.M."/>
            <person name="Potter G."/>
            <person name="Land M."/>
            <person name="Ivanova N."/>
            <person name="Rohde M."/>
            <person name="Goker M."/>
            <person name="Detter J.C."/>
            <person name="Kyrpides N.C."/>
            <person name="Woyke T."/>
        </authorList>
    </citation>
    <scope>NUCLEOTIDE SEQUENCE [LARGE SCALE GENOMIC DNA]</scope>
    <source>
        <strain evidence="4 5">NA-128</strain>
    </source>
</reference>
<dbReference type="HOGENOM" id="CLU_057691_0_0_11"/>
<evidence type="ECO:0000313" key="5">
    <source>
        <dbReference type="Proteomes" id="UP000004705"/>
    </source>
</evidence>
<keyword evidence="1" id="KW-0285">Flavoprotein</keyword>
<keyword evidence="5" id="KW-1185">Reference proteome</keyword>
<dbReference type="SUPFAM" id="SSF51905">
    <property type="entry name" value="FAD/NAD(P)-binding domain"/>
    <property type="match status" value="1"/>
</dbReference>